<accession>A0ABT5VCR4</accession>
<protein>
    <submittedName>
        <fullName evidence="1">Uncharacterized protein</fullName>
    </submittedName>
</protein>
<sequence>MDIADIANLRMEKMVHKVEHYLREFDDDYEYCFIKDYELLFDDFKSQSIQVADCFVTLLEVKDKTFLTSLLFSKSYDVLDIVQWLDSHTISYNNRDQTGYFVKNAGKIIEAVKFKGVPIVLATRGKDKLYYDADPLVEVTERYEHFSQIVNTANANSIEII</sequence>
<evidence type="ECO:0000313" key="1">
    <source>
        <dbReference type="EMBL" id="MDE5413241.1"/>
    </source>
</evidence>
<dbReference type="Proteomes" id="UP001148125">
    <property type="component" value="Unassembled WGS sequence"/>
</dbReference>
<organism evidence="1 2">
    <name type="scientific">Alkalihalobacterium chitinilyticum</name>
    <dbReference type="NCBI Taxonomy" id="2980103"/>
    <lineage>
        <taxon>Bacteria</taxon>
        <taxon>Bacillati</taxon>
        <taxon>Bacillota</taxon>
        <taxon>Bacilli</taxon>
        <taxon>Bacillales</taxon>
        <taxon>Bacillaceae</taxon>
        <taxon>Alkalihalobacterium</taxon>
    </lineage>
</organism>
<comment type="caution">
    <text evidence="1">The sequence shown here is derived from an EMBL/GenBank/DDBJ whole genome shotgun (WGS) entry which is preliminary data.</text>
</comment>
<dbReference type="RefSeq" id="WP_275117866.1">
    <property type="nucleotide sequence ID" value="NZ_JAOTPO010000004.1"/>
</dbReference>
<dbReference type="EMBL" id="JAOTPO010000004">
    <property type="protein sequence ID" value="MDE5413241.1"/>
    <property type="molecule type" value="Genomic_DNA"/>
</dbReference>
<evidence type="ECO:0000313" key="2">
    <source>
        <dbReference type="Proteomes" id="UP001148125"/>
    </source>
</evidence>
<proteinExistence type="predicted"/>
<gene>
    <name evidence="1" type="ORF">N7Z68_07565</name>
</gene>
<reference evidence="1" key="1">
    <citation type="submission" date="2024-05" db="EMBL/GenBank/DDBJ databases">
        <title>Alkalihalobacillus sp. strain MEB203 novel alkaliphilic bacterium from Lonar Lake, India.</title>
        <authorList>
            <person name="Joshi A."/>
            <person name="Thite S."/>
            <person name="Mengade P."/>
        </authorList>
    </citation>
    <scope>NUCLEOTIDE SEQUENCE</scope>
    <source>
        <strain evidence="1">MEB 203</strain>
    </source>
</reference>
<name>A0ABT5VCR4_9BACI</name>
<keyword evidence="2" id="KW-1185">Reference proteome</keyword>